<keyword evidence="4" id="KW-1185">Reference proteome</keyword>
<evidence type="ECO:0000313" key="3">
    <source>
        <dbReference type="EMBL" id="CAK8677329.1"/>
    </source>
</evidence>
<dbReference type="InterPro" id="IPR013783">
    <property type="entry name" value="Ig-like_fold"/>
</dbReference>
<dbReference type="Gene3D" id="2.60.40.10">
    <property type="entry name" value="Immunoglobulins"/>
    <property type="match status" value="1"/>
</dbReference>
<feature type="domain" description="Immunoglobulin" evidence="2">
    <location>
        <begin position="592"/>
        <end position="667"/>
    </location>
</feature>
<protein>
    <recommendedName>
        <fullName evidence="2">Immunoglobulin domain-containing protein</fullName>
    </recommendedName>
</protein>
<name>A0ABP0FFR9_CLALP</name>
<evidence type="ECO:0000313" key="4">
    <source>
        <dbReference type="Proteomes" id="UP001642483"/>
    </source>
</evidence>
<gene>
    <name evidence="3" type="ORF">CVLEPA_LOCUS6715</name>
</gene>
<feature type="domain" description="Immunoglobulin" evidence="2">
    <location>
        <begin position="389"/>
        <end position="471"/>
    </location>
</feature>
<feature type="domain" description="Immunoglobulin" evidence="2">
    <location>
        <begin position="494"/>
        <end position="572"/>
    </location>
</feature>
<organism evidence="3 4">
    <name type="scientific">Clavelina lepadiformis</name>
    <name type="common">Light-bulb sea squirt</name>
    <name type="synonym">Ascidia lepadiformis</name>
    <dbReference type="NCBI Taxonomy" id="159417"/>
    <lineage>
        <taxon>Eukaryota</taxon>
        <taxon>Metazoa</taxon>
        <taxon>Chordata</taxon>
        <taxon>Tunicata</taxon>
        <taxon>Ascidiacea</taxon>
        <taxon>Aplousobranchia</taxon>
        <taxon>Clavelinidae</taxon>
        <taxon>Clavelina</taxon>
    </lineage>
</organism>
<dbReference type="InterPro" id="IPR036179">
    <property type="entry name" value="Ig-like_dom_sf"/>
</dbReference>
<evidence type="ECO:0000259" key="2">
    <source>
        <dbReference type="SMART" id="SM00409"/>
    </source>
</evidence>
<dbReference type="InterPro" id="IPR003599">
    <property type="entry name" value="Ig_sub"/>
</dbReference>
<comment type="caution">
    <text evidence="3">The sequence shown here is derived from an EMBL/GenBank/DDBJ whole genome shotgun (WGS) entry which is preliminary data.</text>
</comment>
<keyword evidence="1" id="KW-0732">Signal</keyword>
<dbReference type="EMBL" id="CAWYQH010000046">
    <property type="protein sequence ID" value="CAK8677329.1"/>
    <property type="molecule type" value="Genomic_DNA"/>
</dbReference>
<sequence length="674" mass="71745">MEVNLISLFLLVLSWNIHFCNAQTFSSLAPSNAMQAIGSDVDVTTTVTTSPPFTATWRINGIDVGTASVNSAGTATAGAVTTGTIYESRVDISAGSYTSNQYTTVLTIQALLASEDGITVDVGTPGIYDTSLNLTIQECSLNTTAYPSLTFTCDDSSCEFNSAGTLLCAEGYTTSGVSTTSTTCQADTTLTNLDVLSCVESMSATTTISTAPPYNALATGFNNLIVTAQFPTPTDTTDSCSWFYGGELGNGSGAFYATLGGCDPSPSNVNRSVTCTIDATYHIITTLTITQPLVAGNINIEVRCLVATTPGPITRTVQDCPSSLPHDVIISSSLGTYQANAMFSCPPGRELYYSNSTALPSGDTTCLANAKWNGQDNLQCWSAPDVTLNGDLNIVENDDITLTCDYDVTVIPNGTSSIFYFGNVGYTLNKDDAFSRTLQREDNMKLISCQAITPYTEVNNSTGQSLTETVNVMYISSSVSNKIETSQYVIEASESNYLLRSDQQLTMNCIPSDANPPATCSWQLCSDSRCQTLTSDGGCLITVDLNASSTVTCAAENVVGNVSSTEQTVDVIPVERQVQFNVSGSNITNDGSINSTTYLGESIMISCSVSYENEMSTTYLIKLPDSSMISQSSKMFSSVTRDDTGDYICITKDQFGNFNAAIYLNVICKFCKVL</sequence>
<evidence type="ECO:0000256" key="1">
    <source>
        <dbReference type="SAM" id="SignalP"/>
    </source>
</evidence>
<dbReference type="Proteomes" id="UP001642483">
    <property type="component" value="Unassembled WGS sequence"/>
</dbReference>
<feature type="signal peptide" evidence="1">
    <location>
        <begin position="1"/>
        <end position="22"/>
    </location>
</feature>
<feature type="chain" id="PRO_5046098578" description="Immunoglobulin domain-containing protein" evidence="1">
    <location>
        <begin position="23"/>
        <end position="674"/>
    </location>
</feature>
<dbReference type="SUPFAM" id="SSF48726">
    <property type="entry name" value="Immunoglobulin"/>
    <property type="match status" value="2"/>
</dbReference>
<accession>A0ABP0FFR9</accession>
<proteinExistence type="predicted"/>
<reference evidence="3 4" key="1">
    <citation type="submission" date="2024-02" db="EMBL/GenBank/DDBJ databases">
        <authorList>
            <person name="Daric V."/>
            <person name="Darras S."/>
        </authorList>
    </citation>
    <scope>NUCLEOTIDE SEQUENCE [LARGE SCALE GENOMIC DNA]</scope>
</reference>
<dbReference type="SMART" id="SM00409">
    <property type="entry name" value="IG"/>
    <property type="match status" value="3"/>
</dbReference>